<keyword evidence="5" id="KW-0808">Transferase</keyword>
<dbReference type="Gene3D" id="3.40.850.10">
    <property type="entry name" value="Kinesin motor domain"/>
    <property type="match status" value="1"/>
</dbReference>
<name>A0A9W7CLN2_9STRA</name>
<keyword evidence="10" id="KW-0175">Coiled coil</keyword>
<keyword evidence="9" id="KW-0547">Nucleotide-binding</keyword>
<evidence type="ECO:0000256" key="8">
    <source>
        <dbReference type="ARBA" id="ARBA00031787"/>
    </source>
</evidence>
<evidence type="ECO:0000256" key="10">
    <source>
        <dbReference type="SAM" id="Coils"/>
    </source>
</evidence>
<accession>A0A9W7CLN2</accession>
<dbReference type="InterPro" id="IPR008984">
    <property type="entry name" value="SMAD_FHA_dom_sf"/>
</dbReference>
<protein>
    <recommendedName>
        <fullName evidence="3">4-aminobutyrate--2-oxoglutarate transaminase</fullName>
        <ecNumber evidence="3">2.6.1.19</ecNumber>
    </recommendedName>
    <alternativeName>
        <fullName evidence="8">GABA aminotransferase</fullName>
    </alternativeName>
    <alternativeName>
        <fullName evidence="7">Gamma-amino-N-butyrate transaminase</fullName>
    </alternativeName>
</protein>
<evidence type="ECO:0000256" key="4">
    <source>
        <dbReference type="ARBA" id="ARBA00022576"/>
    </source>
</evidence>
<dbReference type="GO" id="GO:0008017">
    <property type="term" value="F:microtubule binding"/>
    <property type="evidence" value="ECO:0007669"/>
    <property type="project" value="InterPro"/>
</dbReference>
<dbReference type="PANTHER" id="PTHR43206:SF1">
    <property type="entry name" value="4-AMINOBUTYRATE AMINOTRANSFERASE, MITOCHONDRIAL"/>
    <property type="match status" value="1"/>
</dbReference>
<comment type="caution">
    <text evidence="13">The sequence shown here is derived from an EMBL/GenBank/DDBJ whole genome shotgun (WGS) entry which is preliminary data.</text>
</comment>
<dbReference type="InterPro" id="IPR015424">
    <property type="entry name" value="PyrdxlP-dep_Trfase"/>
</dbReference>
<dbReference type="InterPro" id="IPR015421">
    <property type="entry name" value="PyrdxlP-dep_Trfase_major"/>
</dbReference>
<evidence type="ECO:0000256" key="7">
    <source>
        <dbReference type="ARBA" id="ARBA00030204"/>
    </source>
</evidence>
<evidence type="ECO:0000256" key="1">
    <source>
        <dbReference type="ARBA" id="ARBA00001933"/>
    </source>
</evidence>
<dbReference type="InterPro" id="IPR036961">
    <property type="entry name" value="Kinesin_motor_dom_sf"/>
</dbReference>
<feature type="region of interest" description="Disordered" evidence="11">
    <location>
        <begin position="1002"/>
        <end position="1025"/>
    </location>
</feature>
<dbReference type="PRINTS" id="PR00380">
    <property type="entry name" value="KINESINHEAVY"/>
</dbReference>
<proteinExistence type="inferred from homology"/>
<evidence type="ECO:0000313" key="13">
    <source>
        <dbReference type="EMBL" id="GMF35444.1"/>
    </source>
</evidence>
<dbReference type="InterPro" id="IPR004631">
    <property type="entry name" value="4NH2But_aminotransferase_euk"/>
</dbReference>
<dbReference type="PROSITE" id="PS50067">
    <property type="entry name" value="KINESIN_MOTOR_2"/>
    <property type="match status" value="1"/>
</dbReference>
<evidence type="ECO:0000256" key="3">
    <source>
        <dbReference type="ARBA" id="ARBA00012912"/>
    </source>
</evidence>
<dbReference type="NCBIfam" id="TIGR00699">
    <property type="entry name" value="GABAtrns_euk"/>
    <property type="match status" value="1"/>
</dbReference>
<dbReference type="Proteomes" id="UP001165121">
    <property type="component" value="Unassembled WGS sequence"/>
</dbReference>
<dbReference type="GO" id="GO:0007018">
    <property type="term" value="P:microtubule-based movement"/>
    <property type="evidence" value="ECO:0007669"/>
    <property type="project" value="InterPro"/>
</dbReference>
<dbReference type="SMART" id="SM00129">
    <property type="entry name" value="KISc"/>
    <property type="match status" value="1"/>
</dbReference>
<dbReference type="EC" id="2.6.1.19" evidence="3"/>
<dbReference type="GO" id="GO:0005739">
    <property type="term" value="C:mitochondrion"/>
    <property type="evidence" value="ECO:0007669"/>
    <property type="project" value="TreeGrafter"/>
</dbReference>
<dbReference type="FunFam" id="3.40.850.10:FF:000109">
    <property type="entry name" value="Transcription initiation factor TFIID subunit 13"/>
    <property type="match status" value="1"/>
</dbReference>
<dbReference type="OrthoDB" id="62798at2759"/>
<gene>
    <name evidence="13" type="ORF">Pfra01_000938500</name>
</gene>
<dbReference type="Pfam" id="PF00225">
    <property type="entry name" value="Kinesin"/>
    <property type="match status" value="1"/>
</dbReference>
<dbReference type="Pfam" id="PF00202">
    <property type="entry name" value="Aminotran_3"/>
    <property type="match status" value="1"/>
</dbReference>
<evidence type="ECO:0000256" key="2">
    <source>
        <dbReference type="ARBA" id="ARBA00008954"/>
    </source>
</evidence>
<dbReference type="GO" id="GO:0030170">
    <property type="term" value="F:pyridoxal phosphate binding"/>
    <property type="evidence" value="ECO:0007669"/>
    <property type="project" value="InterPro"/>
</dbReference>
<dbReference type="SUPFAM" id="SSF52540">
    <property type="entry name" value="P-loop containing nucleoside triphosphate hydrolases"/>
    <property type="match status" value="1"/>
</dbReference>
<evidence type="ECO:0000256" key="5">
    <source>
        <dbReference type="ARBA" id="ARBA00022679"/>
    </source>
</evidence>
<comment type="similarity">
    <text evidence="2">Belongs to the class-III pyridoxal-phosphate-dependent aminotransferase family.</text>
</comment>
<dbReference type="GO" id="GO:0003777">
    <property type="term" value="F:microtubule motor activity"/>
    <property type="evidence" value="ECO:0007669"/>
    <property type="project" value="InterPro"/>
</dbReference>
<organism evidence="13 14">
    <name type="scientific">Phytophthora fragariaefolia</name>
    <dbReference type="NCBI Taxonomy" id="1490495"/>
    <lineage>
        <taxon>Eukaryota</taxon>
        <taxon>Sar</taxon>
        <taxon>Stramenopiles</taxon>
        <taxon>Oomycota</taxon>
        <taxon>Peronosporomycetes</taxon>
        <taxon>Peronosporales</taxon>
        <taxon>Peronosporaceae</taxon>
        <taxon>Phytophthora</taxon>
    </lineage>
</organism>
<reference evidence="13" key="1">
    <citation type="submission" date="2023-04" db="EMBL/GenBank/DDBJ databases">
        <title>Phytophthora fragariaefolia NBRC 109709.</title>
        <authorList>
            <person name="Ichikawa N."/>
            <person name="Sato H."/>
            <person name="Tonouchi N."/>
        </authorList>
    </citation>
    <scope>NUCLEOTIDE SEQUENCE</scope>
    <source>
        <strain evidence="13">NBRC 109709</strain>
    </source>
</reference>
<keyword evidence="6" id="KW-0663">Pyridoxal phosphate</keyword>
<keyword evidence="14" id="KW-1185">Reference proteome</keyword>
<keyword evidence="9" id="KW-0067">ATP-binding</keyword>
<dbReference type="GO" id="GO:0005524">
    <property type="term" value="F:ATP binding"/>
    <property type="evidence" value="ECO:0007669"/>
    <property type="project" value="UniProtKB-UniRule"/>
</dbReference>
<dbReference type="PANTHER" id="PTHR43206">
    <property type="entry name" value="AMINOTRANSFERASE"/>
    <property type="match status" value="1"/>
</dbReference>
<dbReference type="Gene3D" id="2.60.200.20">
    <property type="match status" value="1"/>
</dbReference>
<evidence type="ECO:0000259" key="12">
    <source>
        <dbReference type="PROSITE" id="PS50067"/>
    </source>
</evidence>
<feature type="coiled-coil region" evidence="10">
    <location>
        <begin position="1171"/>
        <end position="1249"/>
    </location>
</feature>
<evidence type="ECO:0000256" key="6">
    <source>
        <dbReference type="ARBA" id="ARBA00022898"/>
    </source>
</evidence>
<dbReference type="PROSITE" id="PS00600">
    <property type="entry name" value="AA_TRANSFER_CLASS_3"/>
    <property type="match status" value="1"/>
</dbReference>
<feature type="binding site" evidence="9">
    <location>
        <begin position="627"/>
        <end position="634"/>
    </location>
    <ligand>
        <name>ATP</name>
        <dbReference type="ChEBI" id="CHEBI:30616"/>
    </ligand>
</feature>
<keyword evidence="9" id="KW-0505">Motor protein</keyword>
<sequence length="1569" mass="173505">MLSIDLRGNQQVATSPSPPAAMSLSLRVLKPRRAPWRRSLATAALPPTPSPAFPDEYARAEIVTSSVPGPKSQQQLARLAALQNTGAINFFADYAASRGNYLVDVDGNRFLDVYGQIASLPIGYNHPKILEAMGDKDNLALLAQRPCLGVFPPADWVDRIDETLLKVAPAGLEDVNTLMCGSCSNENAYKAVFMWFQTKLRGGRPPSEHDLETSMTHQLPGTPNLSILSFQGGFHGRLLGCLSTTHSKAIHKVDVPAFDWPVAPFPKLRYPLDVHQAANEAEEARCLAEVERLLKHSAEVTNAEDSRIAGMIIEPIQAEGGDNHASPAFFRALRDLAAKYGVAFIVDEVQTGGGSTGKFWAHEHWELENPPDLVTFSKKMQTGGYFAKKEFRLKEGYRIFNTWMGDPTKMITLKAVMDVVESDSLLENVQITGDYLKAGLHQVAAEFPALVSNVRGQGTYLALDFPTEAVRNDFVGLMKAKGVASGGCGTNSVRFRPALVFQPKHAAEYLDKMRERCNEAAATMSVSIKVSVRCRPFTCDDKLGVVMTQNGEEEGDVELINSTYSTTRFPFSYAWWSAYGYKRHIQGDSLQADNMTLVDQQMAYESVGLKIKTDLLGGNAVVLFAYGLSGSGKTFTVFGPDAVDIPEAWFKHEDPHPLWGIFPRLAYELFKEKQDGWKISMKYFQNVVDTVRDLMSPVAQEQQYKSGMRKDPDGFTDIEWCQSVVLKDWNDLRRTFMTANAKKAIAPTQFNHQSTRGHCIMTLEVEKPDPEREGMKQRGRVYVCDLAGTEPAGDIVYADYKKIVYDSGEIEHKYLGPHPDASKSKELQDQGKKINLSLTEMAQFFMKMAEAVKANKLKPGMSIPGCNSYFLCKYLKDTMLQARTYLFCAIRPEVKFHGYTFSTLGFAKNASVIKLQPKKASTAASPAERKLMAELEQMKALVNQLKEENERIAKMRLATGGASNAEANGDGDGEASGGDDAASAQVAQLAELLNQKQKELENVLSGGGGGSGSGMSVQDEMMQRQREEYGKRGIHLYHFEADTKSPYLINLDVDAYRSKRFMFLLDKPNLTVGPQGDIQPMSLSIVSGHCSFENDGAEIFLCAGSGEVMRNGKKIEKSARIQLAPYDRVVIGNELMLFVYPGREPECEPPSPDAAATEYKEALQTVDTSAMNELQEQMKKFEEEKARWEKERLEREAAAAAAAAAASGNNADNSAAAEAAAAEAAAAAAKAEEEARLAAEKQRELLARQVNDQELREVLPKIAELTQIVKFLNRDVLSFETALQSSSMEDKDGSGTTGIPKVKVKVYNKATDETIFLDVFEFVKAHALLKDEVAFLRNALMNGREYDSPEGHDPITLLFDNSFHVGSATTFLEYLLYNLETEPEESQLSIKLAVPPFNTIGKLQVMWIPLSSPDPEKHNEDDLMDVESPNDLLGKPWTFKIRIVGATGLPIITDLAYCQYEFLGELFTTESVEQNTRSPVFNYEFIHHVDCVTEQFIEYLQSARLEFQVFVNPYILDPPKDKISTKNPAIAAQLSEGHAGSCSVLFENASSSFSRCTAAVFGIRSQTNL</sequence>
<evidence type="ECO:0000256" key="11">
    <source>
        <dbReference type="SAM" id="MobiDB-lite"/>
    </source>
</evidence>
<dbReference type="InterPro" id="IPR001752">
    <property type="entry name" value="Kinesin_motor_dom"/>
</dbReference>
<dbReference type="SUPFAM" id="SSF53383">
    <property type="entry name" value="PLP-dependent transferases"/>
    <property type="match status" value="1"/>
</dbReference>
<dbReference type="SUPFAM" id="SSF49879">
    <property type="entry name" value="SMAD/FHA domain"/>
    <property type="match status" value="1"/>
</dbReference>
<dbReference type="InterPro" id="IPR049704">
    <property type="entry name" value="Aminotrans_3_PPA_site"/>
</dbReference>
<feature type="domain" description="Kinesin motor" evidence="12">
    <location>
        <begin position="527"/>
        <end position="790"/>
    </location>
</feature>
<dbReference type="FunFam" id="3.40.640.10:FF:000219">
    <property type="entry name" value="Aminotransferase PigE"/>
    <property type="match status" value="1"/>
</dbReference>
<evidence type="ECO:0000313" key="14">
    <source>
        <dbReference type="Proteomes" id="UP001165121"/>
    </source>
</evidence>
<dbReference type="EMBL" id="BSXT01000871">
    <property type="protein sequence ID" value="GMF35444.1"/>
    <property type="molecule type" value="Genomic_DNA"/>
</dbReference>
<evidence type="ECO:0000256" key="9">
    <source>
        <dbReference type="PROSITE-ProRule" id="PRU00283"/>
    </source>
</evidence>
<feature type="coiled-coil region" evidence="10">
    <location>
        <begin position="928"/>
        <end position="958"/>
    </location>
</feature>
<dbReference type="CDD" id="cd00610">
    <property type="entry name" value="OAT_like"/>
    <property type="match status" value="1"/>
</dbReference>
<dbReference type="Gene3D" id="3.40.640.10">
    <property type="entry name" value="Type I PLP-dependent aspartate aminotransferase-like (Major domain)"/>
    <property type="match status" value="1"/>
</dbReference>
<dbReference type="InterPro" id="IPR005814">
    <property type="entry name" value="Aminotrans_3"/>
</dbReference>
<comment type="cofactor">
    <cofactor evidence="1">
        <name>pyridoxal 5'-phosphate</name>
        <dbReference type="ChEBI" id="CHEBI:597326"/>
    </cofactor>
</comment>
<dbReference type="InterPro" id="IPR015422">
    <property type="entry name" value="PyrdxlP-dep_Trfase_small"/>
</dbReference>
<comment type="similarity">
    <text evidence="9">Belongs to the TRAFAC class myosin-kinesin ATPase superfamily. Kinesin family.</text>
</comment>
<dbReference type="GO" id="GO:0034386">
    <property type="term" value="F:4-aminobutyrate:2-oxoglutarate transaminase activity"/>
    <property type="evidence" value="ECO:0007669"/>
    <property type="project" value="UniProtKB-EC"/>
</dbReference>
<dbReference type="Gene3D" id="3.90.1150.10">
    <property type="entry name" value="Aspartate Aminotransferase, domain 1"/>
    <property type="match status" value="1"/>
</dbReference>
<keyword evidence="4" id="KW-0032">Aminotransferase</keyword>
<dbReference type="InterPro" id="IPR027417">
    <property type="entry name" value="P-loop_NTPase"/>
</dbReference>
<feature type="region of interest" description="Disordered" evidence="11">
    <location>
        <begin position="962"/>
        <end position="981"/>
    </location>
</feature>
<dbReference type="GO" id="GO:0009450">
    <property type="term" value="P:gamma-aminobutyric acid catabolic process"/>
    <property type="evidence" value="ECO:0007669"/>
    <property type="project" value="TreeGrafter"/>
</dbReference>